<evidence type="ECO:0000256" key="1">
    <source>
        <dbReference type="ARBA" id="ARBA00004173"/>
    </source>
</evidence>
<keyword evidence="5" id="KW-0687">Ribonucleoprotein</keyword>
<evidence type="ECO:0000256" key="7">
    <source>
        <dbReference type="ARBA" id="ARBA00035398"/>
    </source>
</evidence>
<keyword evidence="3" id="KW-0689">Ribosomal protein</keyword>
<evidence type="ECO:0000256" key="5">
    <source>
        <dbReference type="ARBA" id="ARBA00023274"/>
    </source>
</evidence>
<gene>
    <name evidence="9" type="primary">Mrpl50</name>
    <name evidence="9" type="ORF">SERLUN_R08424</name>
</gene>
<feature type="region of interest" description="Disordered" evidence="8">
    <location>
        <begin position="1"/>
        <end position="43"/>
    </location>
</feature>
<keyword evidence="10" id="KW-1185">Reference proteome</keyword>
<dbReference type="EMBL" id="VXBA01002788">
    <property type="protein sequence ID" value="NXM71345.1"/>
    <property type="molecule type" value="Genomic_DNA"/>
</dbReference>
<accession>A0A7L1D1J6</accession>
<evidence type="ECO:0000256" key="6">
    <source>
        <dbReference type="ARBA" id="ARBA00035183"/>
    </source>
</evidence>
<comment type="caution">
    <text evidence="9">The sequence shown here is derived from an EMBL/GenBank/DDBJ whole genome shotgun (WGS) entry which is preliminary data.</text>
</comment>
<dbReference type="GO" id="GO:0005762">
    <property type="term" value="C:mitochondrial large ribosomal subunit"/>
    <property type="evidence" value="ECO:0007669"/>
    <property type="project" value="TreeGrafter"/>
</dbReference>
<sequence>GARRKEEEKDAGAEKAVPDREERGQPVPLCPAPRSRTYRPPPDLQTRLESLVREVLGPSVPEDWRQAPLEEKGPKHRLLSRLAAELGHAVPNSRLHLMRRAGDVLGFYSVPVKDVGELDELTAAELPPNLRI</sequence>
<evidence type="ECO:0000313" key="9">
    <source>
        <dbReference type="EMBL" id="NXM71345.1"/>
    </source>
</evidence>
<dbReference type="AlphaFoldDB" id="A0A7L1D1J6"/>
<feature type="non-terminal residue" evidence="9">
    <location>
        <position position="132"/>
    </location>
</feature>
<evidence type="ECO:0000313" key="10">
    <source>
        <dbReference type="Proteomes" id="UP000553648"/>
    </source>
</evidence>
<comment type="subcellular location">
    <subcellularLocation>
        <location evidence="1">Mitochondrion</location>
    </subcellularLocation>
</comment>
<proteinExistence type="inferred from homology"/>
<name>A0A7L1D1J6_9PASS</name>
<evidence type="ECO:0000256" key="3">
    <source>
        <dbReference type="ARBA" id="ARBA00022980"/>
    </source>
</evidence>
<organism evidence="9 10">
    <name type="scientific">Serilophus lunatus</name>
    <name type="common">silver-breasted broadbill</name>
    <dbReference type="NCBI Taxonomy" id="239386"/>
    <lineage>
        <taxon>Eukaryota</taxon>
        <taxon>Metazoa</taxon>
        <taxon>Chordata</taxon>
        <taxon>Craniata</taxon>
        <taxon>Vertebrata</taxon>
        <taxon>Euteleostomi</taxon>
        <taxon>Archelosauria</taxon>
        <taxon>Archosauria</taxon>
        <taxon>Dinosauria</taxon>
        <taxon>Saurischia</taxon>
        <taxon>Theropoda</taxon>
        <taxon>Coelurosauria</taxon>
        <taxon>Aves</taxon>
        <taxon>Neognathae</taxon>
        <taxon>Neoaves</taxon>
        <taxon>Telluraves</taxon>
        <taxon>Australaves</taxon>
        <taxon>Passeriformes</taxon>
        <taxon>Eurylaimidae</taxon>
        <taxon>Serilophus</taxon>
    </lineage>
</organism>
<reference evidence="9 10" key="1">
    <citation type="submission" date="2019-09" db="EMBL/GenBank/DDBJ databases">
        <title>Bird 10,000 Genomes (B10K) Project - Family phase.</title>
        <authorList>
            <person name="Zhang G."/>
        </authorList>
    </citation>
    <scope>NUCLEOTIDE SEQUENCE [LARGE SCALE GENOMIC DNA]</scope>
    <source>
        <strain evidence="9">B10K-DU-002-03</strain>
        <tissue evidence="9">Muscle</tissue>
    </source>
</reference>
<evidence type="ECO:0000256" key="2">
    <source>
        <dbReference type="ARBA" id="ARBA00008860"/>
    </source>
</evidence>
<keyword evidence="4" id="KW-0496">Mitochondrion</keyword>
<evidence type="ECO:0000256" key="8">
    <source>
        <dbReference type="SAM" id="MobiDB-lite"/>
    </source>
</evidence>
<dbReference type="PANTHER" id="PTHR31542">
    <property type="entry name" value="39A RIBOSOMAL PROTEIN L50, MITOCHONDRIAL"/>
    <property type="match status" value="1"/>
</dbReference>
<evidence type="ECO:0000256" key="4">
    <source>
        <dbReference type="ARBA" id="ARBA00023128"/>
    </source>
</evidence>
<dbReference type="Proteomes" id="UP000553648">
    <property type="component" value="Unassembled WGS sequence"/>
</dbReference>
<feature type="non-terminal residue" evidence="9">
    <location>
        <position position="1"/>
    </location>
</feature>
<comment type="similarity">
    <text evidence="2">Belongs to the mitochondrion-specific ribosomal protein mL50 family.</text>
</comment>
<feature type="compositionally biased region" description="Basic and acidic residues" evidence="8">
    <location>
        <begin position="1"/>
        <end position="24"/>
    </location>
</feature>
<protein>
    <recommendedName>
        <fullName evidence="6">Large ribosomal subunit protein mL50</fullName>
    </recommendedName>
    <alternativeName>
        <fullName evidence="7">39S ribosomal protein L50, mitochondrial</fullName>
    </alternativeName>
</protein>
<dbReference type="OrthoDB" id="9939609at2759"/>
<dbReference type="InterPro" id="IPR018305">
    <property type="entry name" value="Ribosomal_m50"/>
</dbReference>
<dbReference type="PANTHER" id="PTHR31542:SF1">
    <property type="entry name" value="LARGE RIBOSOMAL SUBUNIT PROTEIN ML50"/>
    <property type="match status" value="1"/>
</dbReference>